<evidence type="ECO:0000256" key="6">
    <source>
        <dbReference type="PIRSR" id="PIRSR600101-1"/>
    </source>
</evidence>
<evidence type="ECO:0000256" key="2">
    <source>
        <dbReference type="ARBA" id="ARBA00022679"/>
    </source>
</evidence>
<dbReference type="PRINTS" id="PR01210">
    <property type="entry name" value="GGTRANSPTASE"/>
</dbReference>
<dbReference type="WBParaSite" id="HPLM_0000088601-mRNA-1">
    <property type="protein sequence ID" value="HPLM_0000088601-mRNA-1"/>
    <property type="gene ID" value="HPLM_0000088601"/>
</dbReference>
<feature type="binding site" evidence="7">
    <location>
        <begin position="154"/>
        <end position="156"/>
    </location>
    <ligand>
        <name>L-glutamate</name>
        <dbReference type="ChEBI" id="CHEBI:29985"/>
    </ligand>
</feature>
<feature type="binding site" evidence="7">
    <location>
        <position position="178"/>
    </location>
    <ligand>
        <name>L-glutamate</name>
        <dbReference type="ChEBI" id="CHEBI:29985"/>
    </ligand>
</feature>
<keyword evidence="9" id="KW-1185">Reference proteome</keyword>
<accession>A0A0N4VUB9</accession>
<gene>
    <name evidence="8" type="ORF">HPLM_LOCUS887</name>
</gene>
<dbReference type="STRING" id="6290.A0A0N4VUB9"/>
<sequence length="330" mass="35946">MLTEDDFSRYRSIVVPHSGVIYTTLSNNRMICGPPPPSGSAVAQAILNIMDGYKNDMKSFEDIAQFYHRFIESSKFAYAARTWLGDPAFVDNATEIADNITSKKWAEWVRSKITEETHPDEYYGGSLEAPAADHGTTHISVIDIHGNAVSVTSTINLYLGAAVTSPSTGILWNDEMDDFSTPHHPNTFGIPPSPANFIRPGKRPMSSQSPLIIFDKTPGKSAKRVLVVGGAGGSTIISGVAGVALHNLYLKANVKQAVDAPRLHNQLYPNSTSYEPNFPQAYLTELESRGHILKKVRNLTVVTAAERAADGQLYANSDFRKGEESSPAGY</sequence>
<dbReference type="Proteomes" id="UP000268014">
    <property type="component" value="Unassembled WGS sequence"/>
</dbReference>
<dbReference type="FunFam" id="3.60.20.40:FF:000006">
    <property type="entry name" value="Protein CBG05566"/>
    <property type="match status" value="1"/>
</dbReference>
<dbReference type="OrthoDB" id="1081007at2759"/>
<evidence type="ECO:0000256" key="5">
    <source>
        <dbReference type="ARBA" id="ARBA00023315"/>
    </source>
</evidence>
<name>A0A0N4VUB9_HAEPC</name>
<evidence type="ECO:0000313" key="9">
    <source>
        <dbReference type="Proteomes" id="UP000268014"/>
    </source>
</evidence>
<feature type="binding site" evidence="7">
    <location>
        <begin position="206"/>
        <end position="207"/>
    </location>
    <ligand>
        <name>L-glutamate</name>
        <dbReference type="ChEBI" id="CHEBI:29985"/>
    </ligand>
</feature>
<evidence type="ECO:0000313" key="10">
    <source>
        <dbReference type="WBParaSite" id="HPLM_0000088601-mRNA-1"/>
    </source>
</evidence>
<dbReference type="Gene3D" id="1.10.246.130">
    <property type="match status" value="1"/>
</dbReference>
<dbReference type="FunFam" id="1.10.246.130:FF:000005">
    <property type="entry name" value="Gamma-glutamyltranspeptidase 1, putative"/>
    <property type="match status" value="1"/>
</dbReference>
<feature type="active site" description="Nucleophile" evidence="6">
    <location>
        <position position="136"/>
    </location>
</feature>
<evidence type="ECO:0000256" key="7">
    <source>
        <dbReference type="PIRSR" id="PIRSR600101-2"/>
    </source>
</evidence>
<protein>
    <submittedName>
        <fullName evidence="10">Gamma-glutamyltranspeptidase 1</fullName>
    </submittedName>
</protein>
<dbReference type="SUPFAM" id="SSF56235">
    <property type="entry name" value="N-terminal nucleophile aminohydrolases (Ntn hydrolases)"/>
    <property type="match status" value="1"/>
</dbReference>
<keyword evidence="5" id="KW-0012">Acyltransferase</keyword>
<dbReference type="GO" id="GO:0036374">
    <property type="term" value="F:glutathione hydrolase activity"/>
    <property type="evidence" value="ECO:0007669"/>
    <property type="project" value="InterPro"/>
</dbReference>
<dbReference type="GO" id="GO:0006508">
    <property type="term" value="P:proteolysis"/>
    <property type="evidence" value="ECO:0007669"/>
    <property type="project" value="UniProtKB-KW"/>
</dbReference>
<dbReference type="InterPro" id="IPR029055">
    <property type="entry name" value="Ntn_hydrolases_N"/>
</dbReference>
<proteinExistence type="predicted"/>
<keyword evidence="4" id="KW-0325">Glycoprotein</keyword>
<evidence type="ECO:0000256" key="1">
    <source>
        <dbReference type="ARBA" id="ARBA00022670"/>
    </source>
</evidence>
<dbReference type="GO" id="GO:0016746">
    <property type="term" value="F:acyltransferase activity"/>
    <property type="evidence" value="ECO:0007669"/>
    <property type="project" value="UniProtKB-KW"/>
</dbReference>
<organism evidence="10">
    <name type="scientific">Haemonchus placei</name>
    <name type="common">Barber's pole worm</name>
    <dbReference type="NCBI Taxonomy" id="6290"/>
    <lineage>
        <taxon>Eukaryota</taxon>
        <taxon>Metazoa</taxon>
        <taxon>Ecdysozoa</taxon>
        <taxon>Nematoda</taxon>
        <taxon>Chromadorea</taxon>
        <taxon>Rhabditida</taxon>
        <taxon>Rhabditina</taxon>
        <taxon>Rhabditomorpha</taxon>
        <taxon>Strongyloidea</taxon>
        <taxon>Trichostrongylidae</taxon>
        <taxon>Haemonchus</taxon>
    </lineage>
</organism>
<dbReference type="InterPro" id="IPR000101">
    <property type="entry name" value="GGT_peptidase"/>
</dbReference>
<dbReference type="PANTHER" id="PTHR11686">
    <property type="entry name" value="GAMMA GLUTAMYL TRANSPEPTIDASE"/>
    <property type="match status" value="1"/>
</dbReference>
<evidence type="ECO:0000313" key="8">
    <source>
        <dbReference type="EMBL" id="VDO06865.1"/>
    </source>
</evidence>
<dbReference type="GO" id="GO:0005886">
    <property type="term" value="C:plasma membrane"/>
    <property type="evidence" value="ECO:0007669"/>
    <property type="project" value="TreeGrafter"/>
</dbReference>
<dbReference type="InterPro" id="IPR043137">
    <property type="entry name" value="GGT_ssub_C"/>
</dbReference>
<keyword evidence="3" id="KW-0378">Hydrolase</keyword>
<dbReference type="Gene3D" id="3.60.20.40">
    <property type="match status" value="1"/>
</dbReference>
<dbReference type="PANTHER" id="PTHR11686:SF69">
    <property type="entry name" value="GAMMA-GLUTAMYLTRANSPEPTIDASE 1"/>
    <property type="match status" value="1"/>
</dbReference>
<reference evidence="10" key="1">
    <citation type="submission" date="2017-02" db="UniProtKB">
        <authorList>
            <consortium name="WormBaseParasite"/>
        </authorList>
    </citation>
    <scope>IDENTIFICATION</scope>
</reference>
<dbReference type="OMA" id="ESLACAM"/>
<evidence type="ECO:0000256" key="4">
    <source>
        <dbReference type="ARBA" id="ARBA00023180"/>
    </source>
</evidence>
<dbReference type="AlphaFoldDB" id="A0A0N4VUB9"/>
<evidence type="ECO:0000256" key="3">
    <source>
        <dbReference type="ARBA" id="ARBA00022801"/>
    </source>
</evidence>
<keyword evidence="1" id="KW-0645">Protease</keyword>
<dbReference type="InterPro" id="IPR043138">
    <property type="entry name" value="GGT_lsub"/>
</dbReference>
<reference evidence="8 9" key="2">
    <citation type="submission" date="2018-11" db="EMBL/GenBank/DDBJ databases">
        <authorList>
            <consortium name="Pathogen Informatics"/>
        </authorList>
    </citation>
    <scope>NUCLEOTIDE SEQUENCE [LARGE SCALE GENOMIC DNA]</scope>
    <source>
        <strain evidence="8 9">MHpl1</strain>
    </source>
</reference>
<feature type="binding site" evidence="7">
    <location>
        <position position="233"/>
    </location>
    <ligand>
        <name>L-glutamate</name>
        <dbReference type="ChEBI" id="CHEBI:29985"/>
    </ligand>
</feature>
<keyword evidence="2" id="KW-0808">Transferase</keyword>
<dbReference type="GO" id="GO:0006751">
    <property type="term" value="P:glutathione catabolic process"/>
    <property type="evidence" value="ECO:0007669"/>
    <property type="project" value="InterPro"/>
</dbReference>
<dbReference type="Pfam" id="PF01019">
    <property type="entry name" value="G_glu_transpept"/>
    <property type="match status" value="1"/>
</dbReference>
<dbReference type="EMBL" id="UZAF01000904">
    <property type="protein sequence ID" value="VDO06865.1"/>
    <property type="molecule type" value="Genomic_DNA"/>
</dbReference>